<name>A0A430AZM8_9ENTE</name>
<dbReference type="EMBL" id="NGKA01000005">
    <property type="protein sequence ID" value="RSU13530.1"/>
    <property type="molecule type" value="Genomic_DNA"/>
</dbReference>
<dbReference type="Gene3D" id="3.10.530.10">
    <property type="entry name" value="CPE0013-like"/>
    <property type="match status" value="1"/>
</dbReference>
<gene>
    <name evidence="1" type="ORF">CBF29_04560</name>
</gene>
<proteinExistence type="predicted"/>
<comment type="caution">
    <text evidence="1">The sequence shown here is derived from an EMBL/GenBank/DDBJ whole genome shotgun (WGS) entry which is preliminary data.</text>
</comment>
<sequence length="115" mass="12334">MAEIICIVCPVGCHLTVDEENDYKVTGNQCNKGAIYGKQELQNPVRTVTSTIKIKAGSHPRLPVKTSDTIPKGKITDIMTLINQTEVTAPVSVGDVIIPNILDTGVDIVATRSMS</sequence>
<dbReference type="AlphaFoldDB" id="A0A430AZM8"/>
<organism evidence="1 2">
    <name type="scientific">Vagococcus elongatus</name>
    <dbReference type="NCBI Taxonomy" id="180344"/>
    <lineage>
        <taxon>Bacteria</taxon>
        <taxon>Bacillati</taxon>
        <taxon>Bacillota</taxon>
        <taxon>Bacilli</taxon>
        <taxon>Lactobacillales</taxon>
        <taxon>Enterococcaceae</taxon>
        <taxon>Vagococcus</taxon>
    </lineage>
</organism>
<reference evidence="1 2" key="1">
    <citation type="submission" date="2017-05" db="EMBL/GenBank/DDBJ databases">
        <title>Vagococcus spp. assemblies.</title>
        <authorList>
            <person name="Gulvik C.A."/>
        </authorList>
    </citation>
    <scope>NUCLEOTIDE SEQUENCE [LARGE SCALE GENOMIC DNA]</scope>
    <source>
        <strain evidence="1 2">CCUG 51432</strain>
    </source>
</reference>
<dbReference type="Proteomes" id="UP000287605">
    <property type="component" value="Unassembled WGS sequence"/>
</dbReference>
<dbReference type="OrthoDB" id="9811531at2"/>
<protein>
    <submittedName>
        <fullName evidence="1">Molybdopterin oxidoreductase</fullName>
    </submittedName>
</protein>
<evidence type="ECO:0000313" key="1">
    <source>
        <dbReference type="EMBL" id="RSU13530.1"/>
    </source>
</evidence>
<dbReference type="RefSeq" id="WP_126807835.1">
    <property type="nucleotide sequence ID" value="NZ_NGKA01000005.1"/>
</dbReference>
<dbReference type="PANTHER" id="PTHR39450:SF1">
    <property type="entry name" value="DUF1667 DOMAIN-CONTAINING PROTEIN"/>
    <property type="match status" value="1"/>
</dbReference>
<dbReference type="SUPFAM" id="SSF160148">
    <property type="entry name" value="CPE0013-like"/>
    <property type="match status" value="1"/>
</dbReference>
<dbReference type="PANTHER" id="PTHR39450">
    <property type="entry name" value="MOLYBDOPTERIN OXIDOREDUCTASE, 4FE-4S CLUSTER-BINDING SUBUNIT"/>
    <property type="match status" value="1"/>
</dbReference>
<dbReference type="InterPro" id="IPR036593">
    <property type="entry name" value="CPE0013-like_sf"/>
</dbReference>
<accession>A0A430AZM8</accession>
<keyword evidence="2" id="KW-1185">Reference proteome</keyword>
<dbReference type="InterPro" id="IPR012460">
    <property type="entry name" value="DUF1667"/>
</dbReference>
<evidence type="ECO:0000313" key="2">
    <source>
        <dbReference type="Proteomes" id="UP000287605"/>
    </source>
</evidence>
<dbReference type="Pfam" id="PF07892">
    <property type="entry name" value="DUF1667"/>
    <property type="match status" value="1"/>
</dbReference>